<feature type="coiled-coil region" evidence="1">
    <location>
        <begin position="95"/>
        <end position="136"/>
    </location>
</feature>
<dbReference type="GO" id="GO:0003682">
    <property type="term" value="F:chromatin binding"/>
    <property type="evidence" value="ECO:0007669"/>
    <property type="project" value="TreeGrafter"/>
</dbReference>
<name>A0A7R9JQI2_TIMGE</name>
<feature type="domain" description="PEHE" evidence="3">
    <location>
        <begin position="383"/>
        <end position="507"/>
    </location>
</feature>
<dbReference type="Gene3D" id="6.10.250.2000">
    <property type="match status" value="1"/>
</dbReference>
<proteinExistence type="predicted"/>
<dbReference type="AlphaFoldDB" id="A0A7R9JQI2"/>
<sequence length="529" mass="59318">MSNASPVVNGENTGEVTDFKTDASVNMVAAIHDHISCAKPVTVDTFVPQDAKAGVVTYSCELDHMYASLNEGENAQDNTEVKHLKELLLLHLDLIQQQSEQLVTKDKQLSSLRQENETLRQRLERMDRRVTLQKHQKGTELLPLAVSYVNPPAISPPFSMAPSVIISTSSLAEVDSKAFQVEIVDSNTNNATVASVVSNQPSADIGLCVTPRTWAGAKRRKRELDNTSASGSSGPRKRFASWTSSVNSDAVLVPQDVKHSVAKENRYSRRVQKKGMMKGCKKESIRTVDFHYHTDLGEPNVPFTVEEPVVNGKLDIDVEARGQNLDNISFPFHAIPSLYALKGEERGSDFSSSHHLLGMRSRSSALAFIPDLCSSSHSHPSEIYDVPTWRIKSYTSCYSMEGTENLDDEVFLKRHQRLEVDERRRKRWDVQRIREQRQIERLKLREIASSRRGSVASRHTTEGEEPVLSYCQQPDDVEKLEVENSVPLSALGTDIPNFPPSEFSLPWHGSARSKGSSYPNSLRRRDQRR</sequence>
<dbReference type="InterPro" id="IPR029332">
    <property type="entry name" value="PEHE_dom"/>
</dbReference>
<gene>
    <name evidence="4" type="ORF">TGEB3V08_LOCUS1547</name>
</gene>
<accession>A0A7R9JQI2</accession>
<dbReference type="PANTHER" id="PTHR21656">
    <property type="entry name" value="MALE-SPECIFIC LETHAL-1 PROTEIN"/>
    <property type="match status" value="1"/>
</dbReference>
<dbReference type="Gene3D" id="1.20.5.170">
    <property type="match status" value="1"/>
</dbReference>
<dbReference type="PROSITE" id="PS52052">
    <property type="entry name" value="PEHE"/>
    <property type="match status" value="1"/>
</dbReference>
<dbReference type="InterPro" id="IPR026711">
    <property type="entry name" value="Msl-1"/>
</dbReference>
<reference evidence="4" key="1">
    <citation type="submission" date="2020-11" db="EMBL/GenBank/DDBJ databases">
        <authorList>
            <person name="Tran Van P."/>
        </authorList>
    </citation>
    <scope>NUCLEOTIDE SEQUENCE</scope>
</reference>
<dbReference type="EMBL" id="OE839469">
    <property type="protein sequence ID" value="CAD7587339.1"/>
    <property type="molecule type" value="Genomic_DNA"/>
</dbReference>
<dbReference type="GO" id="GO:0072487">
    <property type="term" value="C:MSL complex"/>
    <property type="evidence" value="ECO:0007669"/>
    <property type="project" value="InterPro"/>
</dbReference>
<feature type="region of interest" description="Disordered" evidence="2">
    <location>
        <begin position="217"/>
        <end position="240"/>
    </location>
</feature>
<keyword evidence="1" id="KW-0175">Coiled coil</keyword>
<evidence type="ECO:0000256" key="2">
    <source>
        <dbReference type="SAM" id="MobiDB-lite"/>
    </source>
</evidence>
<feature type="region of interest" description="Disordered" evidence="2">
    <location>
        <begin position="489"/>
        <end position="529"/>
    </location>
</feature>
<dbReference type="PANTHER" id="PTHR21656:SF2">
    <property type="entry name" value="MALE-SPECIFIC LETHAL 1 HOMOLOG"/>
    <property type="match status" value="1"/>
</dbReference>
<protein>
    <recommendedName>
        <fullName evidence="3">PEHE domain-containing protein</fullName>
    </recommendedName>
</protein>
<evidence type="ECO:0000259" key="3">
    <source>
        <dbReference type="PROSITE" id="PS52052"/>
    </source>
</evidence>
<dbReference type="SMART" id="SM01300">
    <property type="entry name" value="PEHE"/>
    <property type="match status" value="1"/>
</dbReference>
<evidence type="ECO:0000256" key="1">
    <source>
        <dbReference type="SAM" id="Coils"/>
    </source>
</evidence>
<organism evidence="4">
    <name type="scientific">Timema genevievae</name>
    <name type="common">Walking stick</name>
    <dbReference type="NCBI Taxonomy" id="629358"/>
    <lineage>
        <taxon>Eukaryota</taxon>
        <taxon>Metazoa</taxon>
        <taxon>Ecdysozoa</taxon>
        <taxon>Arthropoda</taxon>
        <taxon>Hexapoda</taxon>
        <taxon>Insecta</taxon>
        <taxon>Pterygota</taxon>
        <taxon>Neoptera</taxon>
        <taxon>Polyneoptera</taxon>
        <taxon>Phasmatodea</taxon>
        <taxon>Timematodea</taxon>
        <taxon>Timematoidea</taxon>
        <taxon>Timematidae</taxon>
        <taxon>Timema</taxon>
    </lineage>
</organism>
<dbReference type="Pfam" id="PF15275">
    <property type="entry name" value="PEHE"/>
    <property type="match status" value="1"/>
</dbReference>
<evidence type="ECO:0000313" key="4">
    <source>
        <dbReference type="EMBL" id="CAD7587339.1"/>
    </source>
</evidence>